<protein>
    <submittedName>
        <fullName evidence="4">Pecanex-like protein</fullName>
    </submittedName>
</protein>
<evidence type="ECO:0000313" key="2">
    <source>
        <dbReference type="EMBL" id="VDO16254.1"/>
    </source>
</evidence>
<dbReference type="EMBL" id="UZAE01015597">
    <property type="protein sequence ID" value="VDO16254.1"/>
    <property type="molecule type" value="Genomic_DNA"/>
</dbReference>
<proteinExistence type="predicted"/>
<dbReference type="AlphaFoldDB" id="A0A0R3U0C5"/>
<feature type="transmembrane region" description="Helical" evidence="1">
    <location>
        <begin position="38"/>
        <end position="60"/>
    </location>
</feature>
<evidence type="ECO:0000313" key="3">
    <source>
        <dbReference type="Proteomes" id="UP000278807"/>
    </source>
</evidence>
<dbReference type="WBParaSite" id="HNAJ_0001357401-mRNA-1">
    <property type="protein sequence ID" value="HNAJ_0001357401-mRNA-1"/>
    <property type="gene ID" value="HNAJ_0001357401"/>
</dbReference>
<accession>A0A0R3U0C5</accession>
<dbReference type="Proteomes" id="UP000278807">
    <property type="component" value="Unassembled WGS sequence"/>
</dbReference>
<keyword evidence="1" id="KW-0472">Membrane</keyword>
<feature type="transmembrane region" description="Helical" evidence="1">
    <location>
        <begin position="12"/>
        <end position="32"/>
    </location>
</feature>
<evidence type="ECO:0000313" key="4">
    <source>
        <dbReference type="WBParaSite" id="HNAJ_0001357401-mRNA-1"/>
    </source>
</evidence>
<organism evidence="4">
    <name type="scientific">Rodentolepis nana</name>
    <name type="common">Dwarf tapeworm</name>
    <name type="synonym">Hymenolepis nana</name>
    <dbReference type="NCBI Taxonomy" id="102285"/>
    <lineage>
        <taxon>Eukaryota</taxon>
        <taxon>Metazoa</taxon>
        <taxon>Spiralia</taxon>
        <taxon>Lophotrochozoa</taxon>
        <taxon>Platyhelminthes</taxon>
        <taxon>Cestoda</taxon>
        <taxon>Eucestoda</taxon>
        <taxon>Cyclophyllidea</taxon>
        <taxon>Hymenolepididae</taxon>
        <taxon>Rodentolepis</taxon>
    </lineage>
</organism>
<reference evidence="4" key="1">
    <citation type="submission" date="2017-02" db="UniProtKB">
        <authorList>
            <consortium name="WormBaseParasite"/>
        </authorList>
    </citation>
    <scope>IDENTIFICATION</scope>
</reference>
<evidence type="ECO:0000256" key="1">
    <source>
        <dbReference type="SAM" id="Phobius"/>
    </source>
</evidence>
<keyword evidence="3" id="KW-1185">Reference proteome</keyword>
<keyword evidence="1" id="KW-0812">Transmembrane</keyword>
<keyword evidence="1" id="KW-1133">Transmembrane helix</keyword>
<name>A0A0R3U0C5_RODNA</name>
<gene>
    <name evidence="2" type="ORF">HNAJ_LOCUS13548</name>
</gene>
<reference evidence="2 3" key="2">
    <citation type="submission" date="2018-11" db="EMBL/GenBank/DDBJ databases">
        <authorList>
            <consortium name="Pathogen Informatics"/>
        </authorList>
    </citation>
    <scope>NUCLEOTIDE SEQUENCE [LARGE SCALE GENOMIC DNA]</scope>
</reference>
<sequence length="108" mass="12296">MECPPESCKQVWEYTIGLFIFIMLVLVFTGIGTNETTLFTISLLIMAMLVLLSCIVAIILKIFKSCYQRDAIEIELISTKPLKMDQENNSEDPQVADCERVFSVVRIK</sequence>